<feature type="domain" description="B5" evidence="19">
    <location>
        <begin position="402"/>
        <end position="478"/>
    </location>
</feature>
<dbReference type="InterPro" id="IPR005147">
    <property type="entry name" value="tRNA_synthase_B5-dom"/>
</dbReference>
<protein>
    <recommendedName>
        <fullName evidence="15">Phenylalanine--tRNA ligase beta subunit</fullName>
        <ecNumber evidence="15">6.1.1.20</ecNumber>
    </recommendedName>
    <alternativeName>
        <fullName evidence="15">Phenylalanyl-tRNA synthetase beta subunit</fullName>
        <shortName evidence="15">PheRS</shortName>
    </alternativeName>
</protein>
<dbReference type="Pfam" id="PF03484">
    <property type="entry name" value="B5"/>
    <property type="match status" value="1"/>
</dbReference>
<keyword evidence="11 16" id="KW-0694">RNA-binding</keyword>
<dbReference type="SMART" id="SM00873">
    <property type="entry name" value="B3_4"/>
    <property type="match status" value="1"/>
</dbReference>
<dbReference type="SMART" id="SM00896">
    <property type="entry name" value="FDX-ACB"/>
    <property type="match status" value="1"/>
</dbReference>
<dbReference type="FunFam" id="3.50.40.10:FF:000001">
    <property type="entry name" value="Phenylalanine--tRNA ligase beta subunit"/>
    <property type="match status" value="1"/>
</dbReference>
<evidence type="ECO:0000256" key="2">
    <source>
        <dbReference type="ARBA" id="ARBA00008653"/>
    </source>
</evidence>
<keyword evidence="13 15" id="KW-0030">Aminoacyl-tRNA synthetase</keyword>
<evidence type="ECO:0000256" key="14">
    <source>
        <dbReference type="ARBA" id="ARBA00049255"/>
    </source>
</evidence>
<evidence type="ECO:0000256" key="3">
    <source>
        <dbReference type="ARBA" id="ARBA00011209"/>
    </source>
</evidence>
<gene>
    <name evidence="15" type="primary">pheT</name>
    <name evidence="20" type="ORF">D0433_03205</name>
</gene>
<keyword evidence="5 16" id="KW-0820">tRNA-binding</keyword>
<dbReference type="SUPFAM" id="SSF56037">
    <property type="entry name" value="PheT/TilS domain"/>
    <property type="match status" value="1"/>
</dbReference>
<dbReference type="InterPro" id="IPR005146">
    <property type="entry name" value="B3/B4_tRNA-bd"/>
</dbReference>
<feature type="binding site" evidence="15">
    <location>
        <position position="456"/>
    </location>
    <ligand>
        <name>Mg(2+)</name>
        <dbReference type="ChEBI" id="CHEBI:18420"/>
        <note>shared with alpha subunit</note>
    </ligand>
</feature>
<evidence type="ECO:0000256" key="5">
    <source>
        <dbReference type="ARBA" id="ARBA00022555"/>
    </source>
</evidence>
<dbReference type="Pfam" id="PF01588">
    <property type="entry name" value="tRNA_bind"/>
    <property type="match status" value="1"/>
</dbReference>
<dbReference type="InterPro" id="IPR005121">
    <property type="entry name" value="Fdx_antiC-bd"/>
</dbReference>
<keyword evidence="4 15" id="KW-0963">Cytoplasm</keyword>
<evidence type="ECO:0000313" key="21">
    <source>
        <dbReference type="Proteomes" id="UP000266389"/>
    </source>
</evidence>
<proteinExistence type="inferred from homology"/>
<dbReference type="InterPro" id="IPR045864">
    <property type="entry name" value="aa-tRNA-synth_II/BPL/LPL"/>
</dbReference>
<dbReference type="NCBIfam" id="NF045760">
    <property type="entry name" value="YtpR"/>
    <property type="match status" value="1"/>
</dbReference>
<evidence type="ECO:0000256" key="4">
    <source>
        <dbReference type="ARBA" id="ARBA00022490"/>
    </source>
</evidence>
<dbReference type="InterPro" id="IPR004532">
    <property type="entry name" value="Phe-tRNA-ligase_IIc_bsu_bact"/>
</dbReference>
<evidence type="ECO:0000256" key="1">
    <source>
        <dbReference type="ARBA" id="ARBA00004496"/>
    </source>
</evidence>
<feature type="binding site" evidence="15">
    <location>
        <position position="466"/>
    </location>
    <ligand>
        <name>Mg(2+)</name>
        <dbReference type="ChEBI" id="CHEBI:18420"/>
        <note>shared with alpha subunit</note>
    </ligand>
</feature>
<comment type="similarity">
    <text evidence="2 15">Belongs to the phenylalanyl-tRNA synthetase beta subunit family. Type 1 subfamily.</text>
</comment>
<feature type="binding site" evidence="15">
    <location>
        <position position="462"/>
    </location>
    <ligand>
        <name>Mg(2+)</name>
        <dbReference type="ChEBI" id="CHEBI:18420"/>
        <note>shared with alpha subunit</note>
    </ligand>
</feature>
<dbReference type="Pfam" id="PF17759">
    <property type="entry name" value="tRNA_synthFbeta"/>
    <property type="match status" value="1"/>
</dbReference>
<keyword evidence="12 15" id="KW-0648">Protein biosynthesis</keyword>
<dbReference type="AlphaFoldDB" id="A0A395M4Q3"/>
<dbReference type="Proteomes" id="UP000266389">
    <property type="component" value="Unassembled WGS sequence"/>
</dbReference>
<evidence type="ECO:0000256" key="15">
    <source>
        <dbReference type="HAMAP-Rule" id="MF_00283"/>
    </source>
</evidence>
<dbReference type="EC" id="6.1.1.20" evidence="15"/>
<dbReference type="PROSITE" id="PS51447">
    <property type="entry name" value="FDX_ACB"/>
    <property type="match status" value="1"/>
</dbReference>
<dbReference type="SUPFAM" id="SSF54991">
    <property type="entry name" value="Anticodon-binding domain of PheRS"/>
    <property type="match status" value="1"/>
</dbReference>
<dbReference type="FunFam" id="2.40.50.140:FF:000045">
    <property type="entry name" value="Phenylalanine--tRNA ligase beta subunit"/>
    <property type="match status" value="1"/>
</dbReference>
<dbReference type="GO" id="GO:0009328">
    <property type="term" value="C:phenylalanine-tRNA ligase complex"/>
    <property type="evidence" value="ECO:0007669"/>
    <property type="project" value="TreeGrafter"/>
</dbReference>
<evidence type="ECO:0000256" key="12">
    <source>
        <dbReference type="ARBA" id="ARBA00022917"/>
    </source>
</evidence>
<evidence type="ECO:0000256" key="6">
    <source>
        <dbReference type="ARBA" id="ARBA00022598"/>
    </source>
</evidence>
<evidence type="ECO:0000259" key="18">
    <source>
        <dbReference type="PROSITE" id="PS51447"/>
    </source>
</evidence>
<dbReference type="Gene3D" id="3.30.56.10">
    <property type="match status" value="2"/>
</dbReference>
<dbReference type="InterPro" id="IPR045060">
    <property type="entry name" value="Phe-tRNA-ligase_IIc_bsu"/>
</dbReference>
<comment type="subcellular location">
    <subcellularLocation>
        <location evidence="1 15">Cytoplasm</location>
    </subcellularLocation>
</comment>
<dbReference type="PANTHER" id="PTHR10947">
    <property type="entry name" value="PHENYLALANYL-TRNA SYNTHETASE BETA CHAIN AND LEUCINE-RICH REPEAT-CONTAINING PROTEIN 47"/>
    <property type="match status" value="1"/>
</dbReference>
<dbReference type="PROSITE" id="PS50886">
    <property type="entry name" value="TRBD"/>
    <property type="match status" value="1"/>
</dbReference>
<feature type="domain" description="TRNA-binding" evidence="17">
    <location>
        <begin position="40"/>
        <end position="156"/>
    </location>
</feature>
<evidence type="ECO:0000256" key="8">
    <source>
        <dbReference type="ARBA" id="ARBA00022741"/>
    </source>
</evidence>
<dbReference type="Gene3D" id="3.50.40.10">
    <property type="entry name" value="Phenylalanyl-trna Synthetase, Chain B, domain 3"/>
    <property type="match status" value="1"/>
</dbReference>
<organism evidence="20 21">
    <name type="scientific">Candidatus Thermochlorobacter aerophilus</name>
    <dbReference type="NCBI Taxonomy" id="1868324"/>
    <lineage>
        <taxon>Bacteria</taxon>
        <taxon>Pseudomonadati</taxon>
        <taxon>Chlorobiota</taxon>
        <taxon>Chlorobiia</taxon>
        <taxon>Chlorobiales</taxon>
        <taxon>Candidatus Thermochlorobacteriaceae</taxon>
        <taxon>Candidatus Thermochlorobacter</taxon>
    </lineage>
</organism>
<reference evidence="20 21" key="1">
    <citation type="journal article" date="2011" name="ISME J.">
        <title>Community ecology of hot spring cyanobacterial mats: predominant populations and their functional potential.</title>
        <authorList>
            <person name="Klatt C.G."/>
            <person name="Wood J.M."/>
            <person name="Rusch D.B."/>
            <person name="Bateson M.M."/>
            <person name="Hamamura N."/>
            <person name="Heidelberg J.F."/>
            <person name="Grossman A.R."/>
            <person name="Bhaya D."/>
            <person name="Cohan F.M."/>
            <person name="Kuhl M."/>
            <person name="Bryant D.A."/>
            <person name="Ward D.M."/>
        </authorList>
    </citation>
    <scope>NUCLEOTIDE SEQUENCE [LARGE SCALE GENOMIC DNA]</scope>
    <source>
        <strain evidence="20">OS</strain>
    </source>
</reference>
<dbReference type="InterPro" id="IPR012340">
    <property type="entry name" value="NA-bd_OB-fold"/>
</dbReference>
<dbReference type="SMART" id="SM00874">
    <property type="entry name" value="B5"/>
    <property type="match status" value="1"/>
</dbReference>
<comment type="caution">
    <text evidence="20">The sequence shown here is derived from an EMBL/GenBank/DDBJ whole genome shotgun (WGS) entry which is preliminary data.</text>
</comment>
<dbReference type="InterPro" id="IPR041616">
    <property type="entry name" value="PheRS_beta_core"/>
</dbReference>
<evidence type="ECO:0000256" key="13">
    <source>
        <dbReference type="ARBA" id="ARBA00023146"/>
    </source>
</evidence>
<dbReference type="Gene3D" id="2.40.50.140">
    <property type="entry name" value="Nucleic acid-binding proteins"/>
    <property type="match status" value="1"/>
</dbReference>
<evidence type="ECO:0000256" key="10">
    <source>
        <dbReference type="ARBA" id="ARBA00022842"/>
    </source>
</evidence>
<dbReference type="GO" id="GO:0000287">
    <property type="term" value="F:magnesium ion binding"/>
    <property type="evidence" value="ECO:0007669"/>
    <property type="project" value="UniProtKB-UniRule"/>
</dbReference>
<dbReference type="InterPro" id="IPR033714">
    <property type="entry name" value="tRNA_bind_bactPheRS"/>
</dbReference>
<comment type="catalytic activity">
    <reaction evidence="14 15">
        <text>tRNA(Phe) + L-phenylalanine + ATP = L-phenylalanyl-tRNA(Phe) + AMP + diphosphate + H(+)</text>
        <dbReference type="Rhea" id="RHEA:19413"/>
        <dbReference type="Rhea" id="RHEA-COMP:9668"/>
        <dbReference type="Rhea" id="RHEA-COMP:9699"/>
        <dbReference type="ChEBI" id="CHEBI:15378"/>
        <dbReference type="ChEBI" id="CHEBI:30616"/>
        <dbReference type="ChEBI" id="CHEBI:33019"/>
        <dbReference type="ChEBI" id="CHEBI:58095"/>
        <dbReference type="ChEBI" id="CHEBI:78442"/>
        <dbReference type="ChEBI" id="CHEBI:78531"/>
        <dbReference type="ChEBI" id="CHEBI:456215"/>
        <dbReference type="EC" id="6.1.1.20"/>
    </reaction>
</comment>
<dbReference type="NCBIfam" id="TIGR00472">
    <property type="entry name" value="pheT_bact"/>
    <property type="match status" value="1"/>
</dbReference>
<comment type="cofactor">
    <cofactor evidence="15">
        <name>Mg(2+)</name>
        <dbReference type="ChEBI" id="CHEBI:18420"/>
    </cofactor>
    <text evidence="15">Binds 2 magnesium ions per tetramer.</text>
</comment>
<dbReference type="HAMAP" id="MF_00283">
    <property type="entry name" value="Phe_tRNA_synth_beta1"/>
    <property type="match status" value="1"/>
</dbReference>
<dbReference type="EMBL" id="PHFL01000014">
    <property type="protein sequence ID" value="RFM24924.1"/>
    <property type="molecule type" value="Genomic_DNA"/>
</dbReference>
<keyword evidence="6 15" id="KW-0436">Ligase</keyword>
<dbReference type="Gene3D" id="3.30.930.10">
    <property type="entry name" value="Bira Bifunctional Protein, Domain 2"/>
    <property type="match status" value="1"/>
</dbReference>
<evidence type="ECO:0000313" key="20">
    <source>
        <dbReference type="EMBL" id="RFM24924.1"/>
    </source>
</evidence>
<keyword evidence="10 15" id="KW-0460">Magnesium</keyword>
<dbReference type="PANTHER" id="PTHR10947:SF0">
    <property type="entry name" value="PHENYLALANINE--TRNA LIGASE BETA SUBUNIT"/>
    <property type="match status" value="1"/>
</dbReference>
<evidence type="ECO:0000259" key="19">
    <source>
        <dbReference type="PROSITE" id="PS51483"/>
    </source>
</evidence>
<dbReference type="Pfam" id="PF03147">
    <property type="entry name" value="FDX-ACB"/>
    <property type="match status" value="1"/>
</dbReference>
<feature type="binding site" evidence="15">
    <location>
        <position position="465"/>
    </location>
    <ligand>
        <name>Mg(2+)</name>
        <dbReference type="ChEBI" id="CHEBI:18420"/>
        <note>shared with alpha subunit</note>
    </ligand>
</feature>
<dbReference type="GO" id="GO:0004826">
    <property type="term" value="F:phenylalanine-tRNA ligase activity"/>
    <property type="evidence" value="ECO:0007669"/>
    <property type="project" value="UniProtKB-UniRule"/>
</dbReference>
<evidence type="ECO:0000256" key="16">
    <source>
        <dbReference type="PROSITE-ProRule" id="PRU00209"/>
    </source>
</evidence>
<dbReference type="CDD" id="cd02796">
    <property type="entry name" value="tRNA_bind_bactPheRS"/>
    <property type="match status" value="1"/>
</dbReference>
<name>A0A395M4Q3_9BACT</name>
<dbReference type="GO" id="GO:0006432">
    <property type="term" value="P:phenylalanyl-tRNA aminoacylation"/>
    <property type="evidence" value="ECO:0007669"/>
    <property type="project" value="UniProtKB-UniRule"/>
</dbReference>
<evidence type="ECO:0000259" key="17">
    <source>
        <dbReference type="PROSITE" id="PS50886"/>
    </source>
</evidence>
<dbReference type="InterPro" id="IPR009061">
    <property type="entry name" value="DNA-bd_dom_put_sf"/>
</dbReference>
<comment type="subunit">
    <text evidence="3 15">Tetramer of two alpha and two beta subunits.</text>
</comment>
<dbReference type="SUPFAM" id="SSF50249">
    <property type="entry name" value="Nucleic acid-binding proteins"/>
    <property type="match status" value="1"/>
</dbReference>
<dbReference type="Pfam" id="PF03483">
    <property type="entry name" value="B3_4"/>
    <property type="match status" value="1"/>
</dbReference>
<feature type="domain" description="FDX-ACB" evidence="18">
    <location>
        <begin position="709"/>
        <end position="808"/>
    </location>
</feature>
<dbReference type="InterPro" id="IPR002547">
    <property type="entry name" value="tRNA-bd_dom"/>
</dbReference>
<dbReference type="GO" id="GO:0000049">
    <property type="term" value="F:tRNA binding"/>
    <property type="evidence" value="ECO:0007669"/>
    <property type="project" value="UniProtKB-UniRule"/>
</dbReference>
<dbReference type="SUPFAM" id="SSF55681">
    <property type="entry name" value="Class II aaRS and biotin synthetases"/>
    <property type="match status" value="1"/>
</dbReference>
<evidence type="ECO:0000256" key="9">
    <source>
        <dbReference type="ARBA" id="ARBA00022840"/>
    </source>
</evidence>
<dbReference type="SUPFAM" id="SSF46955">
    <property type="entry name" value="Putative DNA-binding domain"/>
    <property type="match status" value="1"/>
</dbReference>
<dbReference type="PROSITE" id="PS51483">
    <property type="entry name" value="B5"/>
    <property type="match status" value="1"/>
</dbReference>
<dbReference type="InterPro" id="IPR036690">
    <property type="entry name" value="Fdx_antiC-bd_sf"/>
</dbReference>
<keyword evidence="8 15" id="KW-0547">Nucleotide-binding</keyword>
<dbReference type="InterPro" id="IPR020825">
    <property type="entry name" value="Phe-tRNA_synthase-like_B3/B4"/>
</dbReference>
<evidence type="ECO:0000256" key="11">
    <source>
        <dbReference type="ARBA" id="ARBA00022884"/>
    </source>
</evidence>
<dbReference type="CDD" id="cd00769">
    <property type="entry name" value="PheRS_beta_core"/>
    <property type="match status" value="1"/>
</dbReference>
<evidence type="ECO:0000256" key="7">
    <source>
        <dbReference type="ARBA" id="ARBA00022723"/>
    </source>
</evidence>
<accession>A0A395M4Q3</accession>
<keyword evidence="7 15" id="KW-0479">Metal-binding</keyword>
<dbReference type="Gene3D" id="3.30.70.380">
    <property type="entry name" value="Ferrodoxin-fold anticodon-binding domain"/>
    <property type="match status" value="1"/>
</dbReference>
<dbReference type="GO" id="GO:0005524">
    <property type="term" value="F:ATP binding"/>
    <property type="evidence" value="ECO:0007669"/>
    <property type="project" value="UniProtKB-UniRule"/>
</dbReference>
<sequence>MKISLNWLKAFAPSLVLTESEIAARLTSLGFEVENIQHLGGRFHNVVVGKVLACQKHPNADRLSVCTVDVGQSEALQIVCGAPNVAAGQFVPVALVGAELHRYSGETLTIKKSKIRGVESMGMICAEDELGLSDNHDGIMVLGTEADSFAVGAPLDTYVPRDTVFDLAITPNRPDALSHLGIARELVGVTGVALPSYHALPFVQSSSRIQLEDTAACPHYAAVLIEGVKIAPSPLWLQNRLKAIGLRPINNVVDITNYVLHSVGQPLHAFDLDQLLEQRIRVRTDICGEFVTLDGKTRLIEPGMIMICDAQRPVAIGGIMGGLHSEISDRTTNVLLESAYFNPSQIRRASKKLGLSTDASYRFERGVDWGNIRGAAAMATAMILELAGGRVIETTENVAQERQRIHVSLSPRRVNSFLGASLEPSRMVSILVGLGFEKIEQTPEQISFAVPSWRVDVSAEVDLIEEIARVYGYDNFAPAEKMNAAYPVGRADKAHFNDRLRRFMIGMGFKEILTNPLLSLSEAQVFSERVVRTLNPISEDMAALRPSLMPSLLKVVAHNHNLSNFDLRLFEVARVFELASPDEPTLVSGYREREMLGIAITGRRAPRSWAHANQPADFFDLKGAVEELLDGLHLLEKSKFIPYTHNKLHLEIDATRNTSLGRIFAGVLQIVPKEWLMRYDIDKPVFLAELDVEVLRNFAEFDYEYHAPAKFPAVTRDLAFYVPIDVASADMVDEIIQVHPSIEQVQVFDVYEPVSSAGRSTSAVASRRSLAFSLRLVSHERTFTEDEISALLTKVIERIQSKYGAELRQA</sequence>
<keyword evidence="9 15" id="KW-0067">ATP-binding</keyword>